<dbReference type="GO" id="GO:0055085">
    <property type="term" value="P:transmembrane transport"/>
    <property type="evidence" value="ECO:0000318"/>
    <property type="project" value="GO_Central"/>
</dbReference>
<dbReference type="PROSITE" id="PS50893">
    <property type="entry name" value="ABC_TRANSPORTER_2"/>
    <property type="match status" value="2"/>
</dbReference>
<feature type="transmembrane region" description="Helical" evidence="9">
    <location>
        <begin position="973"/>
        <end position="996"/>
    </location>
</feature>
<evidence type="ECO:0000256" key="3">
    <source>
        <dbReference type="ARBA" id="ARBA00022692"/>
    </source>
</evidence>
<feature type="transmembrane region" description="Helical" evidence="9">
    <location>
        <begin position="1093"/>
        <end position="1109"/>
    </location>
</feature>
<evidence type="ECO:0000256" key="9">
    <source>
        <dbReference type="SAM" id="Phobius"/>
    </source>
</evidence>
<feature type="transmembrane region" description="Helical" evidence="9">
    <location>
        <begin position="1002"/>
        <end position="1021"/>
    </location>
</feature>
<feature type="transmembrane region" description="Helical" evidence="9">
    <location>
        <begin position="302"/>
        <end position="322"/>
    </location>
</feature>
<dbReference type="Pfam" id="PF00005">
    <property type="entry name" value="ABC_tran"/>
    <property type="match status" value="2"/>
</dbReference>
<keyword evidence="14" id="KW-1185">Reference proteome</keyword>
<dbReference type="GO" id="GO:0000324">
    <property type="term" value="C:fungal-type vacuole"/>
    <property type="evidence" value="ECO:0000318"/>
    <property type="project" value="GO_Central"/>
</dbReference>
<feature type="domain" description="ABC transporter" evidence="10">
    <location>
        <begin position="581"/>
        <end position="809"/>
    </location>
</feature>
<dbReference type="FunFam" id="1.20.1560.10:FF:000013">
    <property type="entry name" value="ABC transporter C family member 2"/>
    <property type="match status" value="1"/>
</dbReference>
<sequence>MVLQSFSDIYALFHLSLKLEWQNVLLLAVLLLVNVYLLASFFNKAFTLDSGNYEHFSPSGDRKLNAFLLYIVSLCTCLFLTSFTQPFAWTRLLVFAQYEILIVYSLRLLSSKLNWQLFYSGVFLSWAVAIPVVYEYAKSSSFVGVSLTTALTKIRLLQCLYIMSTIAQCFIPLSFPRSHRSSLKESFKHSINPEETCSYLSKYCTYSWLDGIIWKSFLSILHFRDIPPLSLSNTTKLWRDKFAAVSSNNILTRILFTLRKTIIEMLFLAVLVSLSLFITPYGMKQLLQYFQSGRVDKGTSPLFWTFVLLFGPCIASACKEYYVHVSRRYMLRIKAVLSQEIYEKVLTRKLPQTDHVEQKRNPDSVYNLLSVDVDHVANSREFIGLSVRAPLDITLSLVFLYNLLGWSTFAGASLAFLSAFLPLVIAGKISNLTSTLGQASDERVQCAAELLKTYRISKYFAWENAAVAKLDSKRNAELKHLRRLSVFDIMFSCLMKIFPLLSMYVTFFVFTKIQRRTLTPAIAFTSISLFSVLRNQSISVAAALRQSIQFSVSLRRISAFLDEPTQIRDEMVSSGDSVFELRNASVSWLANPKEDDFQLSNLSFTIPPKSTCLVVGNSGAGKTTLLLSFLGETFITSGIFKTPNPNVQIAYVPQIPWLLNDTIRNNVLFGNSFNKERYDMVLQSCALLPDLQSMPYQDMTSVGENGCNLSGGQRHRLSLARALYSSAPVLIIDDVFSALDAKTSKWIFDSCFRSTFLQDRTVILSTHNVKLCRDSVDYFLVVRNGTVQMLRPEQFSEKINLETVNAKSTSCDDDVKEPRQRAFHQGLPEEEKSLEIEVAEDVNSLKLILRYFSKFGSRSFIAFTVISVALSQLLNAAIQLWITMSTGSSENDDSTGKISADNFMLGYGILLLMLFGADLVQSLAFFFGGMNASQLLHKEMTKRVFHSHMYWFSQTPLGRIIQRFAKDIIAVDNLLWCSLEDTINCLMLIIVGLGSVSFVMPVFLFLALIVSVVAITIGHIYTKAQRHLTGLVAAKTSVVFNLMNETIEGLAVIRAFKKMEYFANMNILKLDNMIAVQYISIAINRWIAVRSDGISGIVGFLAGVIALMSKNISAEYVGFSLNGAVGFSTIILIFVRASNELLTLTNNYERVEEYTMLPMERPEKDELKASLELSMEKQWPPHGGIRLKNYSVKYSPNAKSDVLHGLNVTIQPGEKVAVVGRTGSGKSTFALSLLRFTVRTEGILTIDGADIEKMDLTRLRKGIALIPQDPVMMAGTIRSNLDPLNEFDDSDLFSALDASGASDILANDFQSPSEKKLRSSIMDMPVKQSGRNFSQGQRQILALARAIVRKPRIIILDECTASLDDNADLQLQKNLRTVFRSATVICIAHRISTILDYDKVLVLGEGRVLEYDSPHNLLSLKKGTFYELCLQSNVVSVKA</sequence>
<dbReference type="CDD" id="cd03244">
    <property type="entry name" value="ABCC_MRP_domain2"/>
    <property type="match status" value="1"/>
</dbReference>
<dbReference type="SUPFAM" id="SSF52540">
    <property type="entry name" value="P-loop containing nucleoside triphosphate hydrolases"/>
    <property type="match status" value="2"/>
</dbReference>
<evidence type="ECO:0000256" key="2">
    <source>
        <dbReference type="ARBA" id="ARBA00022448"/>
    </source>
</evidence>
<evidence type="ECO:0000313" key="14">
    <source>
        <dbReference type="Proteomes" id="UP000001744"/>
    </source>
</evidence>
<protein>
    <submittedName>
        <fullName evidence="12">ATP-binding cassette transporter abc1</fullName>
    </submittedName>
</protein>
<dbReference type="EMBL" id="KE651167">
    <property type="protein sequence ID" value="EEB08623.1"/>
    <property type="molecule type" value="Genomic_DNA"/>
</dbReference>
<dbReference type="FunFam" id="3.40.50.300:FF:000838">
    <property type="entry name" value="ABC multidrug transporter (Eurofung)"/>
    <property type="match status" value="1"/>
</dbReference>
<feature type="transmembrane region" description="Helical" evidence="9">
    <location>
        <begin position="89"/>
        <end position="110"/>
    </location>
</feature>
<comment type="subcellular location">
    <subcellularLocation>
        <location evidence="1">Membrane</location>
        <topology evidence="1">Multi-pass membrane protein</topology>
    </subcellularLocation>
</comment>
<dbReference type="GO" id="GO:0140359">
    <property type="term" value="F:ABC-type transporter activity"/>
    <property type="evidence" value="ECO:0000318"/>
    <property type="project" value="GO_Central"/>
</dbReference>
<feature type="transmembrane region" description="Helical" evidence="9">
    <location>
        <begin position="24"/>
        <end position="43"/>
    </location>
</feature>
<dbReference type="OrthoDB" id="6500128at2759"/>
<evidence type="ECO:0000256" key="4">
    <source>
        <dbReference type="ARBA" id="ARBA00022737"/>
    </source>
</evidence>
<dbReference type="OMA" id="ITSHYRY"/>
<dbReference type="InterPro" id="IPR036640">
    <property type="entry name" value="ABC1_TM_sf"/>
</dbReference>
<dbReference type="InterPro" id="IPR003593">
    <property type="entry name" value="AAA+_ATPase"/>
</dbReference>
<dbReference type="GO" id="GO:0005524">
    <property type="term" value="F:ATP binding"/>
    <property type="evidence" value="ECO:0007669"/>
    <property type="project" value="UniProtKB-KW"/>
</dbReference>
<dbReference type="Pfam" id="PF00664">
    <property type="entry name" value="ABC_membrane"/>
    <property type="match status" value="2"/>
</dbReference>
<keyword evidence="8 9" id="KW-0472">Membrane</keyword>
<feature type="transmembrane region" description="Helical" evidence="9">
    <location>
        <begin position="64"/>
        <end position="83"/>
    </location>
</feature>
<evidence type="ECO:0000256" key="7">
    <source>
        <dbReference type="ARBA" id="ARBA00022989"/>
    </source>
</evidence>
<feature type="domain" description="ABC transporter" evidence="10">
    <location>
        <begin position="1185"/>
        <end position="1430"/>
    </location>
</feature>
<feature type="domain" description="ABC transmembrane type-1" evidence="11">
    <location>
        <begin position="861"/>
        <end position="1150"/>
    </location>
</feature>
<gene>
    <name evidence="13" type="primary">abc1</name>
    <name evidence="12" type="ORF">SJAG_03785</name>
</gene>
<dbReference type="CDD" id="cd03250">
    <property type="entry name" value="ABCC_MRP_domain1"/>
    <property type="match status" value="1"/>
</dbReference>
<dbReference type="CDD" id="cd18596">
    <property type="entry name" value="ABC_6TM_VMR1_D1_like"/>
    <property type="match status" value="1"/>
</dbReference>
<feature type="transmembrane region" description="Helical" evidence="9">
    <location>
        <begin position="489"/>
        <end position="510"/>
    </location>
</feature>
<dbReference type="PROSITE" id="PS50929">
    <property type="entry name" value="ABC_TM1F"/>
    <property type="match status" value="2"/>
</dbReference>
<evidence type="ECO:0000313" key="13">
    <source>
        <dbReference type="JaponicusDB" id="SJAG_03785"/>
    </source>
</evidence>
<keyword evidence="4" id="KW-0677">Repeat</keyword>
<dbReference type="Gene3D" id="3.40.50.300">
    <property type="entry name" value="P-loop containing nucleotide triphosphate hydrolases"/>
    <property type="match status" value="2"/>
</dbReference>
<feature type="transmembrane region" description="Helical" evidence="9">
    <location>
        <begin position="262"/>
        <end position="282"/>
    </location>
</feature>
<dbReference type="InterPro" id="IPR011527">
    <property type="entry name" value="ABC1_TM_dom"/>
</dbReference>
<feature type="transmembrane region" description="Helical" evidence="9">
    <location>
        <begin position="904"/>
        <end position="928"/>
    </location>
</feature>
<proteinExistence type="predicted"/>
<feature type="transmembrane region" description="Helical" evidence="9">
    <location>
        <begin position="154"/>
        <end position="175"/>
    </location>
</feature>
<evidence type="ECO:0000256" key="6">
    <source>
        <dbReference type="ARBA" id="ARBA00022840"/>
    </source>
</evidence>
<evidence type="ECO:0000259" key="11">
    <source>
        <dbReference type="PROSITE" id="PS50929"/>
    </source>
</evidence>
<reference evidence="12 14" key="1">
    <citation type="journal article" date="2011" name="Science">
        <title>Comparative functional genomics of the fission yeasts.</title>
        <authorList>
            <person name="Rhind N."/>
            <person name="Chen Z."/>
            <person name="Yassour M."/>
            <person name="Thompson D.A."/>
            <person name="Haas B.J."/>
            <person name="Habib N."/>
            <person name="Wapinski I."/>
            <person name="Roy S."/>
            <person name="Lin M.F."/>
            <person name="Heiman D.I."/>
            <person name="Young S.K."/>
            <person name="Furuya K."/>
            <person name="Guo Y."/>
            <person name="Pidoux A."/>
            <person name="Chen H.M."/>
            <person name="Robbertse B."/>
            <person name="Goldberg J.M."/>
            <person name="Aoki K."/>
            <person name="Bayne E.H."/>
            <person name="Berlin A.M."/>
            <person name="Desjardins C.A."/>
            <person name="Dobbs E."/>
            <person name="Dukaj L."/>
            <person name="Fan L."/>
            <person name="FitzGerald M.G."/>
            <person name="French C."/>
            <person name="Gujja S."/>
            <person name="Hansen K."/>
            <person name="Keifenheim D."/>
            <person name="Levin J.Z."/>
            <person name="Mosher R.A."/>
            <person name="Mueller C.A."/>
            <person name="Pfiffner J."/>
            <person name="Priest M."/>
            <person name="Russ C."/>
            <person name="Smialowska A."/>
            <person name="Swoboda P."/>
            <person name="Sykes S.M."/>
            <person name="Vaughn M."/>
            <person name="Vengrova S."/>
            <person name="Yoder R."/>
            <person name="Zeng Q."/>
            <person name="Allshire R."/>
            <person name="Baulcombe D."/>
            <person name="Birren B.W."/>
            <person name="Brown W."/>
            <person name="Ekwall K."/>
            <person name="Kellis M."/>
            <person name="Leatherwood J."/>
            <person name="Levin H."/>
            <person name="Margalit H."/>
            <person name="Martienssen R."/>
            <person name="Nieduszynski C.A."/>
            <person name="Spatafora J.W."/>
            <person name="Friedman N."/>
            <person name="Dalgaard J.Z."/>
            <person name="Baumann P."/>
            <person name="Niki H."/>
            <person name="Regev A."/>
            <person name="Nusbaum C."/>
        </authorList>
    </citation>
    <scope>NUCLEOTIDE SEQUENCE [LARGE SCALE GENOMIC DNA]</scope>
    <source>
        <strain evidence="14">yFS275 / FY16936</strain>
    </source>
</reference>
<organism evidence="12 14">
    <name type="scientific">Schizosaccharomyces japonicus (strain yFS275 / FY16936)</name>
    <name type="common">Fission yeast</name>
    <dbReference type="NCBI Taxonomy" id="402676"/>
    <lineage>
        <taxon>Eukaryota</taxon>
        <taxon>Fungi</taxon>
        <taxon>Dikarya</taxon>
        <taxon>Ascomycota</taxon>
        <taxon>Taphrinomycotina</taxon>
        <taxon>Schizosaccharomycetes</taxon>
        <taxon>Schizosaccharomycetales</taxon>
        <taxon>Schizosaccharomycetaceae</taxon>
        <taxon>Schizosaccharomyces</taxon>
    </lineage>
</organism>
<dbReference type="PANTHER" id="PTHR24223">
    <property type="entry name" value="ATP-BINDING CASSETTE SUB-FAMILY C"/>
    <property type="match status" value="1"/>
</dbReference>
<feature type="domain" description="ABC transmembrane type-1" evidence="11">
    <location>
        <begin position="265"/>
        <end position="549"/>
    </location>
</feature>
<keyword evidence="3 9" id="KW-0812">Transmembrane</keyword>
<dbReference type="VEuPathDB" id="FungiDB:SJAG_03785"/>
<dbReference type="SMART" id="SM00382">
    <property type="entry name" value="AAA"/>
    <property type="match status" value="2"/>
</dbReference>
<keyword evidence="7 9" id="KW-1133">Transmembrane helix</keyword>
<dbReference type="GeneID" id="7050427"/>
<evidence type="ECO:0000256" key="1">
    <source>
        <dbReference type="ARBA" id="ARBA00004141"/>
    </source>
</evidence>
<keyword evidence="5" id="KW-0547">Nucleotide-binding</keyword>
<dbReference type="SUPFAM" id="SSF90123">
    <property type="entry name" value="ABC transporter transmembrane region"/>
    <property type="match status" value="2"/>
</dbReference>
<feature type="transmembrane region" description="Helical" evidence="9">
    <location>
        <begin position="398"/>
        <end position="425"/>
    </location>
</feature>
<dbReference type="GO" id="GO:0005774">
    <property type="term" value="C:vacuolar membrane"/>
    <property type="evidence" value="ECO:0000318"/>
    <property type="project" value="GO_Central"/>
</dbReference>
<evidence type="ECO:0000256" key="5">
    <source>
        <dbReference type="ARBA" id="ARBA00022741"/>
    </source>
</evidence>
<dbReference type="InterPro" id="IPR027417">
    <property type="entry name" value="P-loop_NTPase"/>
</dbReference>
<dbReference type="InterPro" id="IPR050173">
    <property type="entry name" value="ABC_transporter_C-like"/>
</dbReference>
<dbReference type="GO" id="GO:0016887">
    <property type="term" value="F:ATP hydrolysis activity"/>
    <property type="evidence" value="ECO:0007669"/>
    <property type="project" value="InterPro"/>
</dbReference>
<feature type="transmembrane region" description="Helical" evidence="9">
    <location>
        <begin position="1116"/>
        <end position="1135"/>
    </location>
</feature>
<feature type="transmembrane region" description="Helical" evidence="9">
    <location>
        <begin position="860"/>
        <end position="884"/>
    </location>
</feature>
<dbReference type="PANTHER" id="PTHR24223:SF444">
    <property type="entry name" value="ATP-BINDING CASSETTE TRANSPORTER ABC1"/>
    <property type="match status" value="1"/>
</dbReference>
<dbReference type="eggNOG" id="KOG0054">
    <property type="taxonomic scope" value="Eukaryota"/>
</dbReference>
<accession>B6K519</accession>
<dbReference type="CDD" id="cd18604">
    <property type="entry name" value="ABC_6TM_VMR1_D2_like"/>
    <property type="match status" value="1"/>
</dbReference>
<dbReference type="HOGENOM" id="CLU_000604_27_6_1"/>
<dbReference type="Proteomes" id="UP000001744">
    <property type="component" value="Unassembled WGS sequence"/>
</dbReference>
<feature type="transmembrane region" description="Helical" evidence="9">
    <location>
        <begin position="117"/>
        <end position="134"/>
    </location>
</feature>
<keyword evidence="2" id="KW-0813">Transport</keyword>
<evidence type="ECO:0000313" key="12">
    <source>
        <dbReference type="EMBL" id="EEB08623.1"/>
    </source>
</evidence>
<dbReference type="STRING" id="402676.B6K519"/>
<keyword evidence="6 12" id="KW-0067">ATP-binding</keyword>
<evidence type="ECO:0000256" key="8">
    <source>
        <dbReference type="ARBA" id="ARBA00023136"/>
    </source>
</evidence>
<evidence type="ECO:0000259" key="10">
    <source>
        <dbReference type="PROSITE" id="PS50893"/>
    </source>
</evidence>
<dbReference type="Gene3D" id="1.20.1560.10">
    <property type="entry name" value="ABC transporter type 1, transmembrane domain"/>
    <property type="match status" value="2"/>
</dbReference>
<dbReference type="RefSeq" id="XP_002174916.1">
    <property type="nucleotide sequence ID" value="XM_002174880.2"/>
</dbReference>
<dbReference type="InterPro" id="IPR003439">
    <property type="entry name" value="ABC_transporter-like_ATP-bd"/>
</dbReference>
<name>B6K519_SCHJY</name>
<dbReference type="JaponicusDB" id="SJAG_03785">
    <property type="gene designation" value="abc1"/>
</dbReference>